<protein>
    <recommendedName>
        <fullName evidence="8 9">Chromosomal replication initiator protein DnaA</fullName>
    </recommendedName>
</protein>
<evidence type="ECO:0000256" key="2">
    <source>
        <dbReference type="ARBA" id="ARBA00022490"/>
    </source>
</evidence>
<dbReference type="InterPro" id="IPR027417">
    <property type="entry name" value="P-loop_NTPase"/>
</dbReference>
<evidence type="ECO:0000256" key="6">
    <source>
        <dbReference type="ARBA" id="ARBA00023121"/>
    </source>
</evidence>
<feature type="binding site" evidence="8">
    <location>
        <position position="185"/>
    </location>
    <ligand>
        <name>ATP</name>
        <dbReference type="ChEBI" id="CHEBI:30616"/>
    </ligand>
</feature>
<evidence type="ECO:0000256" key="9">
    <source>
        <dbReference type="NCBIfam" id="TIGR00362"/>
    </source>
</evidence>
<comment type="subunit">
    <text evidence="8">Oligomerizes as a right-handed, spiral filament on DNA at oriC.</text>
</comment>
<dbReference type="SMART" id="SM00760">
    <property type="entry name" value="Bac_DnaA_C"/>
    <property type="match status" value="1"/>
</dbReference>
<reference evidence="14 15" key="1">
    <citation type="submission" date="2019-05" db="EMBL/GenBank/DDBJ databases">
        <title>Flagellimonas sp. AsT0115, sp. nov., isolated from a marine red algae, Asparagopsis taxiformis.</title>
        <authorList>
            <person name="Kim J."/>
            <person name="Jeong S.E."/>
            <person name="Jeon C.O."/>
        </authorList>
    </citation>
    <scope>NUCLEOTIDE SEQUENCE [LARGE SCALE GENOMIC DNA]</scope>
    <source>
        <strain evidence="14 15">AsT0115</strain>
    </source>
</reference>
<dbReference type="CDD" id="cd00009">
    <property type="entry name" value="AAA"/>
    <property type="match status" value="1"/>
</dbReference>
<dbReference type="SUPFAM" id="SSF52540">
    <property type="entry name" value="P-loop containing nucleoside triphosphate hydrolases"/>
    <property type="match status" value="1"/>
</dbReference>
<evidence type="ECO:0000256" key="8">
    <source>
        <dbReference type="HAMAP-Rule" id="MF_00377"/>
    </source>
</evidence>
<comment type="subcellular location">
    <subcellularLocation>
        <location evidence="8">Cytoplasm</location>
    </subcellularLocation>
</comment>
<dbReference type="Proteomes" id="UP000751614">
    <property type="component" value="Unassembled WGS sequence"/>
</dbReference>
<feature type="region of interest" description="Domain I, interacts with DnaA modulators" evidence="8">
    <location>
        <begin position="1"/>
        <end position="100"/>
    </location>
</feature>
<dbReference type="EMBL" id="VCNI01000001">
    <property type="protein sequence ID" value="TMU56830.1"/>
    <property type="molecule type" value="Genomic_DNA"/>
</dbReference>
<keyword evidence="2 8" id="KW-0963">Cytoplasm</keyword>
<dbReference type="Pfam" id="PF00308">
    <property type="entry name" value="Bac_DnaA"/>
    <property type="match status" value="1"/>
</dbReference>
<dbReference type="CDD" id="cd06571">
    <property type="entry name" value="Bac_DnaA_C"/>
    <property type="match status" value="1"/>
</dbReference>
<keyword evidence="3 8" id="KW-0235">DNA replication</keyword>
<dbReference type="Gene3D" id="1.10.1750.10">
    <property type="match status" value="1"/>
</dbReference>
<organism evidence="14 15">
    <name type="scientific">Flagellimonas algicola</name>
    <dbReference type="NCBI Taxonomy" id="2583815"/>
    <lineage>
        <taxon>Bacteria</taxon>
        <taxon>Pseudomonadati</taxon>
        <taxon>Bacteroidota</taxon>
        <taxon>Flavobacteriia</taxon>
        <taxon>Flavobacteriales</taxon>
        <taxon>Flavobacteriaceae</taxon>
        <taxon>Flagellimonas</taxon>
    </lineage>
</organism>
<keyword evidence="7 8" id="KW-0238">DNA-binding</keyword>
<dbReference type="Gene3D" id="3.30.300.180">
    <property type="match status" value="1"/>
</dbReference>
<dbReference type="SMART" id="SM00382">
    <property type="entry name" value="AAA"/>
    <property type="match status" value="1"/>
</dbReference>
<feature type="binding site" evidence="8">
    <location>
        <position position="186"/>
    </location>
    <ligand>
        <name>ATP</name>
        <dbReference type="ChEBI" id="CHEBI:30616"/>
    </ligand>
</feature>
<dbReference type="NCBIfam" id="TIGR00362">
    <property type="entry name" value="DnaA"/>
    <property type="match status" value="1"/>
</dbReference>
<evidence type="ECO:0000256" key="10">
    <source>
        <dbReference type="RuleBase" id="RU000577"/>
    </source>
</evidence>
<comment type="similarity">
    <text evidence="1 8 11">Belongs to the DnaA family.</text>
</comment>
<evidence type="ECO:0000256" key="4">
    <source>
        <dbReference type="ARBA" id="ARBA00022741"/>
    </source>
</evidence>
<evidence type="ECO:0000313" key="15">
    <source>
        <dbReference type="Proteomes" id="UP000751614"/>
    </source>
</evidence>
<dbReference type="PRINTS" id="PR00051">
    <property type="entry name" value="DNAA"/>
</dbReference>
<dbReference type="HAMAP" id="MF_00377">
    <property type="entry name" value="DnaA_bact"/>
    <property type="match status" value="1"/>
</dbReference>
<dbReference type="SUPFAM" id="SSF48295">
    <property type="entry name" value="TrpR-like"/>
    <property type="match status" value="1"/>
</dbReference>
<accession>A0ABY2WQ13</accession>
<keyword evidence="5 8" id="KW-0067">ATP-binding</keyword>
<feature type="binding site" evidence="8">
    <location>
        <position position="187"/>
    </location>
    <ligand>
        <name>ATP</name>
        <dbReference type="ChEBI" id="CHEBI:30616"/>
    </ligand>
</feature>
<dbReference type="InterPro" id="IPR013317">
    <property type="entry name" value="DnaA_dom"/>
</dbReference>
<dbReference type="Pfam" id="PF11638">
    <property type="entry name" value="DnaA_N"/>
    <property type="match status" value="1"/>
</dbReference>
<dbReference type="InterPro" id="IPR038454">
    <property type="entry name" value="DnaA_N_sf"/>
</dbReference>
<dbReference type="Gene3D" id="3.40.50.300">
    <property type="entry name" value="P-loop containing nucleotide triphosphate hydrolases"/>
    <property type="match status" value="1"/>
</dbReference>
<gene>
    <name evidence="8 14" type="primary">dnaA</name>
    <name evidence="14" type="ORF">FGG15_04600</name>
</gene>
<comment type="caution">
    <text evidence="14">The sequence shown here is derived from an EMBL/GenBank/DDBJ whole genome shotgun (WGS) entry which is preliminary data.</text>
</comment>
<proteinExistence type="inferred from homology"/>
<evidence type="ECO:0000259" key="12">
    <source>
        <dbReference type="SMART" id="SM00382"/>
    </source>
</evidence>
<evidence type="ECO:0000256" key="7">
    <source>
        <dbReference type="ARBA" id="ARBA00023125"/>
    </source>
</evidence>
<keyword evidence="4 8" id="KW-0547">Nucleotide-binding</keyword>
<dbReference type="InterPro" id="IPR010921">
    <property type="entry name" value="Trp_repressor/repl_initiator"/>
</dbReference>
<name>A0ABY2WQ13_9FLAO</name>
<dbReference type="InterPro" id="IPR001957">
    <property type="entry name" value="Chromosome_initiator_DnaA"/>
</dbReference>
<feature type="domain" description="AAA+ ATPase" evidence="12">
    <location>
        <begin position="172"/>
        <end position="302"/>
    </location>
</feature>
<keyword evidence="15" id="KW-1185">Reference proteome</keyword>
<comment type="caution">
    <text evidence="8">Lacks conserved residue(s) required for the propagation of feature annotation.</text>
</comment>
<dbReference type="PROSITE" id="PS01008">
    <property type="entry name" value="DNAA"/>
    <property type="match status" value="1"/>
</dbReference>
<evidence type="ECO:0000256" key="11">
    <source>
        <dbReference type="RuleBase" id="RU004227"/>
    </source>
</evidence>
<dbReference type="PANTHER" id="PTHR30050">
    <property type="entry name" value="CHROMOSOMAL REPLICATION INITIATOR PROTEIN DNAA"/>
    <property type="match status" value="1"/>
</dbReference>
<evidence type="ECO:0000256" key="3">
    <source>
        <dbReference type="ARBA" id="ARBA00022705"/>
    </source>
</evidence>
<evidence type="ECO:0000259" key="13">
    <source>
        <dbReference type="SMART" id="SM00760"/>
    </source>
</evidence>
<comment type="function">
    <text evidence="8 10">Plays an essential role in the initiation and regulation of chromosomal replication. ATP-DnaA binds to the origin of replication (oriC) to initiate formation of the DNA replication initiation complex once per cell cycle. Binds the DnaA box (a 9 base pair repeat at the origin) and separates the double-stranded (ds)DNA. Forms a right-handed helical filament on oriC DNA; dsDNA binds to the exterior of the filament while single-stranded (ss)DNA is stabiized in the filament's interior. The ATP-DnaA-oriC complex binds and stabilizes one strand of the AT-rich DNA unwinding element (DUE), permitting loading of DNA polymerase. After initiation quickly degrades to an ADP-DnaA complex that is not apt for DNA replication. Binds acidic phospholipids.</text>
</comment>
<dbReference type="InterPro" id="IPR020591">
    <property type="entry name" value="Chromosome_initiator_DnaA-like"/>
</dbReference>
<keyword evidence="6 8" id="KW-0446">Lipid-binding</keyword>
<evidence type="ECO:0000256" key="5">
    <source>
        <dbReference type="ARBA" id="ARBA00022840"/>
    </source>
</evidence>
<evidence type="ECO:0000313" key="14">
    <source>
        <dbReference type="EMBL" id="TMU56830.1"/>
    </source>
</evidence>
<dbReference type="InterPro" id="IPR013159">
    <property type="entry name" value="DnaA_C"/>
</dbReference>
<feature type="domain" description="Chromosomal replication initiator DnaA C-terminal" evidence="13">
    <location>
        <begin position="383"/>
        <end position="452"/>
    </location>
</feature>
<evidence type="ECO:0000256" key="1">
    <source>
        <dbReference type="ARBA" id="ARBA00006583"/>
    </source>
</evidence>
<comment type="domain">
    <text evidence="8">Domain I is involved in oligomerization and binding regulators, domain II is flexibile and of varying length in different bacteria, domain III forms the AAA+ region, while domain IV binds dsDNA.</text>
</comment>
<dbReference type="RefSeq" id="WP_138833678.1">
    <property type="nucleotide sequence ID" value="NZ_VCNI01000001.1"/>
</dbReference>
<dbReference type="PANTHER" id="PTHR30050:SF2">
    <property type="entry name" value="CHROMOSOMAL REPLICATION INITIATOR PROTEIN DNAA"/>
    <property type="match status" value="1"/>
</dbReference>
<dbReference type="InterPro" id="IPR003593">
    <property type="entry name" value="AAA+_ATPase"/>
</dbReference>
<dbReference type="InterPro" id="IPR024633">
    <property type="entry name" value="DnaA_N_dom"/>
</dbReference>
<feature type="binding site" evidence="8">
    <location>
        <position position="183"/>
    </location>
    <ligand>
        <name>ATP</name>
        <dbReference type="ChEBI" id="CHEBI:30616"/>
    </ligand>
</feature>
<dbReference type="InterPro" id="IPR018312">
    <property type="entry name" value="Chromosome_initiator_DnaA_CS"/>
</dbReference>
<sequence length="474" mass="54026">MSVTANSVWNNCLAFIQDNIQPQAFKTWFEPIKPIKLTDSALSIQVPSKFFYEWLEEHYVKLLKVALTKELGNNAKLIYIIKMENKYGNKEPFTEQIPSANRTAVGPQELDVPITSKSPELKNPFVIPGIRNIKIESQLNPNYNFENFLEGDSNRLARSAGMAVANKPGGTSFNPLLVFGGVGLGKTHLAHAIGVEIKDKYPEKTVLYISAEKFTQQYIESVKKNTRNDFIHFYQLIDVLIIDDVQFLSGKSGTQDVFFHIFNHLHQNGKQVILTSDKAPVDMQDIEQRLLSRFKWGLSAELQSPDYETRVSILKNKLYRDGVEMPEDIIDHVAKNIKTNIRELEGAIISLIAQSSFNKREVTLELAQQVVEKFVKNTKREVSIDYIQKVVSDYFEMDVATLQSKTRKRHIVQARQLAMFFAKKFTKASLASIGSQIGKRDHATVLHACKTVDNLAETDKQFRKYIEDLNKKFS</sequence>
<dbReference type="Pfam" id="PF08299">
    <property type="entry name" value="Bac_DnaA_C"/>
    <property type="match status" value="1"/>
</dbReference>
<dbReference type="Gene3D" id="1.10.8.60">
    <property type="match status" value="1"/>
</dbReference>
<feature type="region of interest" description="Domain IV, binds dsDNA" evidence="8">
    <location>
        <begin position="356"/>
        <end position="474"/>
    </location>
</feature>